<keyword evidence="3" id="KW-1185">Reference proteome</keyword>
<dbReference type="InterPro" id="IPR050491">
    <property type="entry name" value="AmpC-like"/>
</dbReference>
<dbReference type="InterPro" id="IPR012338">
    <property type="entry name" value="Beta-lactam/transpept-like"/>
</dbReference>
<dbReference type="Proteomes" id="UP000436138">
    <property type="component" value="Chromosome"/>
</dbReference>
<evidence type="ECO:0000259" key="1">
    <source>
        <dbReference type="Pfam" id="PF00144"/>
    </source>
</evidence>
<dbReference type="AlphaFoldDB" id="A0A6I6MY13"/>
<protein>
    <submittedName>
        <fullName evidence="2">Serine hydrolase</fullName>
    </submittedName>
</protein>
<dbReference type="EMBL" id="CP047020">
    <property type="protein sequence ID" value="QHA03139.1"/>
    <property type="molecule type" value="Genomic_DNA"/>
</dbReference>
<feature type="domain" description="Beta-lactamase-related" evidence="1">
    <location>
        <begin position="13"/>
        <end position="336"/>
    </location>
</feature>
<reference evidence="2 3" key="1">
    <citation type="submission" date="2019-12" db="EMBL/GenBank/DDBJ databases">
        <title>Streptomyces sp. strain T44 isolated from rhizosphere soil of Broussonetia papyrifera.</title>
        <authorList>
            <person name="Mo P."/>
        </authorList>
    </citation>
    <scope>NUCLEOTIDE SEQUENCE [LARGE SCALE GENOMIC DNA]</scope>
    <source>
        <strain evidence="2 3">T44</strain>
    </source>
</reference>
<evidence type="ECO:0000313" key="2">
    <source>
        <dbReference type="EMBL" id="QHA03139.1"/>
    </source>
</evidence>
<name>A0A6I6MY13_9ACTN</name>
<dbReference type="GO" id="GO:0016787">
    <property type="term" value="F:hydrolase activity"/>
    <property type="evidence" value="ECO:0007669"/>
    <property type="project" value="UniProtKB-KW"/>
</dbReference>
<organism evidence="2 3">
    <name type="scientific">Streptomyces broussonetiae</name>
    <dbReference type="NCBI Taxonomy" id="2686304"/>
    <lineage>
        <taxon>Bacteria</taxon>
        <taxon>Bacillati</taxon>
        <taxon>Actinomycetota</taxon>
        <taxon>Actinomycetes</taxon>
        <taxon>Kitasatosporales</taxon>
        <taxon>Streptomycetaceae</taxon>
        <taxon>Streptomyces</taxon>
    </lineage>
</organism>
<accession>A0A6I6MY13</accession>
<sequence length="484" mass="52294">MSLSREALRAGIDQVVPPVLEVTSTPGALISVGIAGQSPLTAPFGLAEAETGAAMTESHTMRVGSLGKLLVATAIAGLARSGELDLDEPIDKHLPFPVVNPKGGTITLTKALAMLSGAATDGYDWVERPEPAMGYIERELKRGVVHEYGTGAPRFVSSADTDEWRSSSFMYQVAALTAEAVTGMPLGRYVKAEILDPLGMRDTAWLDSPNWDEVRGRCTTGHMVFGNRAVPLPWHECGTYHSVGAVMTPADYTTLMLALTGPEGMFRGEVAETILRPRTTARDGSRVGFGVHLSGDPAATDYCVRSVGHYAFGWWAVSLAYPNAAEPFCVTVCTNMADQRDVFNPPTQYSFGILAHEIANWILSGTVDARRPATHAEWGSYAMGLVAADRFAGLMGANLDKAQISRMAKGARALGRPSAAAFEEGPFVEGYLDMQAAVRERRIDEFLSTQCPVGGLFRKLARREWGSKDFEDPSPVRFWSDRRS</sequence>
<dbReference type="InterPro" id="IPR001466">
    <property type="entry name" value="Beta-lactam-related"/>
</dbReference>
<gene>
    <name evidence="2" type="ORF">GQF42_07490</name>
</gene>
<dbReference type="Gene3D" id="3.40.710.10">
    <property type="entry name" value="DD-peptidase/beta-lactamase superfamily"/>
    <property type="match status" value="1"/>
</dbReference>
<dbReference type="SUPFAM" id="SSF56601">
    <property type="entry name" value="beta-lactamase/transpeptidase-like"/>
    <property type="match status" value="1"/>
</dbReference>
<dbReference type="PANTHER" id="PTHR46825:SF9">
    <property type="entry name" value="BETA-LACTAMASE-RELATED DOMAIN-CONTAINING PROTEIN"/>
    <property type="match status" value="1"/>
</dbReference>
<dbReference type="Pfam" id="PF00144">
    <property type="entry name" value="Beta-lactamase"/>
    <property type="match status" value="1"/>
</dbReference>
<dbReference type="KEGG" id="sbro:GQF42_07490"/>
<keyword evidence="2" id="KW-0378">Hydrolase</keyword>
<proteinExistence type="predicted"/>
<dbReference type="RefSeq" id="WP_158918832.1">
    <property type="nucleotide sequence ID" value="NZ_CP047020.1"/>
</dbReference>
<dbReference type="PANTHER" id="PTHR46825">
    <property type="entry name" value="D-ALANYL-D-ALANINE-CARBOXYPEPTIDASE/ENDOPEPTIDASE AMPH"/>
    <property type="match status" value="1"/>
</dbReference>
<evidence type="ECO:0000313" key="3">
    <source>
        <dbReference type="Proteomes" id="UP000436138"/>
    </source>
</evidence>